<reference evidence="1" key="1">
    <citation type="journal article" date="2020" name="BMC Genomics">
        <title>Correction to: Identification and distribution of gene clusters required for synthesis of sphingolipid metabolism inhibitors in diverse species of the filamentous fungus Fusarium.</title>
        <authorList>
            <person name="Kim H.S."/>
            <person name="Lohmar J.M."/>
            <person name="Busman M."/>
            <person name="Brown D.W."/>
            <person name="Naumann T.A."/>
            <person name="Divon H.H."/>
            <person name="Lysoe E."/>
            <person name="Uhlig S."/>
            <person name="Proctor R.H."/>
        </authorList>
    </citation>
    <scope>NUCLEOTIDE SEQUENCE</scope>
    <source>
        <strain evidence="1">NRRL 22465</strain>
    </source>
</reference>
<gene>
    <name evidence="1" type="ORF">FZEAL_8823</name>
</gene>
<organism evidence="1 2">
    <name type="scientific">Fusarium zealandicum</name>
    <dbReference type="NCBI Taxonomy" id="1053134"/>
    <lineage>
        <taxon>Eukaryota</taxon>
        <taxon>Fungi</taxon>
        <taxon>Dikarya</taxon>
        <taxon>Ascomycota</taxon>
        <taxon>Pezizomycotina</taxon>
        <taxon>Sordariomycetes</taxon>
        <taxon>Hypocreomycetidae</taxon>
        <taxon>Hypocreales</taxon>
        <taxon>Nectriaceae</taxon>
        <taxon>Fusarium</taxon>
        <taxon>Fusarium staphyleae species complex</taxon>
    </lineage>
</organism>
<keyword evidence="2" id="KW-1185">Reference proteome</keyword>
<comment type="caution">
    <text evidence="1">The sequence shown here is derived from an EMBL/GenBank/DDBJ whole genome shotgun (WGS) entry which is preliminary data.</text>
</comment>
<evidence type="ECO:0000313" key="1">
    <source>
        <dbReference type="EMBL" id="KAF4974243.1"/>
    </source>
</evidence>
<name>A0A8H4UD53_9HYPO</name>
<reference evidence="1" key="2">
    <citation type="submission" date="2020-05" db="EMBL/GenBank/DDBJ databases">
        <authorList>
            <person name="Kim H.-S."/>
            <person name="Proctor R.H."/>
            <person name="Brown D.W."/>
        </authorList>
    </citation>
    <scope>NUCLEOTIDE SEQUENCE</scope>
    <source>
        <strain evidence="1">NRRL 22465</strain>
    </source>
</reference>
<dbReference type="Proteomes" id="UP000635477">
    <property type="component" value="Unassembled WGS sequence"/>
</dbReference>
<evidence type="ECO:0000313" key="2">
    <source>
        <dbReference type="Proteomes" id="UP000635477"/>
    </source>
</evidence>
<accession>A0A8H4UD53</accession>
<protein>
    <submittedName>
        <fullName evidence="1">Uncharacterized protein</fullName>
    </submittedName>
</protein>
<dbReference type="OrthoDB" id="5038522at2759"/>
<sequence>MSCIKVFPCLSCWTPEVKCSKYVFIDKSTCVDCQKLQRRVGGSQLAAADVHAALVQYLLDKHSQSGGITQQRIDEYIYSAKQVKVDNLLSVALEHISRNYRGVYGAVLDAVEAAENRETRQWTPVNLEERLERIRKEQERRRQGDDPDKKA</sequence>
<dbReference type="EMBL" id="JABEYC010000785">
    <property type="protein sequence ID" value="KAF4974243.1"/>
    <property type="molecule type" value="Genomic_DNA"/>
</dbReference>
<dbReference type="AlphaFoldDB" id="A0A8H4UD53"/>
<proteinExistence type="predicted"/>